<dbReference type="CDD" id="cd00475">
    <property type="entry name" value="Cis_IPPS"/>
    <property type="match status" value="1"/>
</dbReference>
<name>A0AAV9IYB0_CYACA</name>
<keyword evidence="5" id="KW-1185">Reference proteome</keyword>
<keyword evidence="2 3" id="KW-0808">Transferase</keyword>
<organism evidence="4 5">
    <name type="scientific">Cyanidium caldarium</name>
    <name type="common">Red alga</name>
    <dbReference type="NCBI Taxonomy" id="2771"/>
    <lineage>
        <taxon>Eukaryota</taxon>
        <taxon>Rhodophyta</taxon>
        <taxon>Bangiophyceae</taxon>
        <taxon>Cyanidiales</taxon>
        <taxon>Cyanidiaceae</taxon>
        <taxon>Cyanidium</taxon>
    </lineage>
</organism>
<dbReference type="InterPro" id="IPR036424">
    <property type="entry name" value="UPP_synth-like_sf"/>
</dbReference>
<dbReference type="NCBIfam" id="TIGR00055">
    <property type="entry name" value="uppS"/>
    <property type="match status" value="1"/>
</dbReference>
<evidence type="ECO:0000256" key="3">
    <source>
        <dbReference type="RuleBase" id="RU363018"/>
    </source>
</evidence>
<evidence type="ECO:0000256" key="2">
    <source>
        <dbReference type="ARBA" id="ARBA00022679"/>
    </source>
</evidence>
<evidence type="ECO:0000256" key="1">
    <source>
        <dbReference type="ARBA" id="ARBA00005432"/>
    </source>
</evidence>
<dbReference type="PANTHER" id="PTHR10291">
    <property type="entry name" value="DEHYDRODOLICHYL DIPHOSPHATE SYNTHASE FAMILY MEMBER"/>
    <property type="match status" value="1"/>
</dbReference>
<dbReference type="HAMAP" id="MF_01139">
    <property type="entry name" value="ISPT"/>
    <property type="match status" value="1"/>
</dbReference>
<dbReference type="Proteomes" id="UP001301350">
    <property type="component" value="Unassembled WGS sequence"/>
</dbReference>
<proteinExistence type="inferred from homology"/>
<comment type="similarity">
    <text evidence="1 3">Belongs to the UPP synthase family.</text>
</comment>
<dbReference type="AlphaFoldDB" id="A0AAV9IYB0"/>
<dbReference type="EMBL" id="JANCYW010000011">
    <property type="protein sequence ID" value="KAK4537279.1"/>
    <property type="molecule type" value="Genomic_DNA"/>
</dbReference>
<evidence type="ECO:0000313" key="5">
    <source>
        <dbReference type="Proteomes" id="UP001301350"/>
    </source>
</evidence>
<dbReference type="GO" id="GO:0016094">
    <property type="term" value="P:polyprenol biosynthetic process"/>
    <property type="evidence" value="ECO:0007669"/>
    <property type="project" value="TreeGrafter"/>
</dbReference>
<reference evidence="4 5" key="1">
    <citation type="submission" date="2022-07" db="EMBL/GenBank/DDBJ databases">
        <title>Genome-wide signatures of adaptation to extreme environments.</title>
        <authorList>
            <person name="Cho C.H."/>
            <person name="Yoon H.S."/>
        </authorList>
    </citation>
    <scope>NUCLEOTIDE SEQUENCE [LARGE SCALE GENOMIC DNA]</scope>
    <source>
        <strain evidence="4 5">DBV 063 E5</strain>
    </source>
</reference>
<evidence type="ECO:0000313" key="4">
    <source>
        <dbReference type="EMBL" id="KAK4537279.1"/>
    </source>
</evidence>
<gene>
    <name evidence="4" type="ORF">CDCA_CDCA11G3304</name>
</gene>
<dbReference type="Gene3D" id="3.40.1180.10">
    <property type="entry name" value="Decaprenyl diphosphate synthase-like"/>
    <property type="match status" value="1"/>
</dbReference>
<dbReference type="GO" id="GO:0005783">
    <property type="term" value="C:endoplasmic reticulum"/>
    <property type="evidence" value="ECO:0007669"/>
    <property type="project" value="TreeGrafter"/>
</dbReference>
<accession>A0AAV9IYB0</accession>
<dbReference type="EC" id="2.5.1.-" evidence="3"/>
<comment type="caution">
    <text evidence="4">The sequence shown here is derived from an EMBL/GenBank/DDBJ whole genome shotgun (WGS) entry which is preliminary data.</text>
</comment>
<dbReference type="InterPro" id="IPR001441">
    <property type="entry name" value="UPP_synth-like"/>
</dbReference>
<dbReference type="Pfam" id="PF01255">
    <property type="entry name" value="Prenyltransf"/>
    <property type="match status" value="1"/>
</dbReference>
<dbReference type="GO" id="GO:0045547">
    <property type="term" value="F:ditrans,polycis-polyprenyl diphosphate synthase [(2E,6E)-farnesyl diphosphate specific] activity"/>
    <property type="evidence" value="ECO:0007669"/>
    <property type="project" value="TreeGrafter"/>
</dbReference>
<dbReference type="SUPFAM" id="SSF64005">
    <property type="entry name" value="Undecaprenyl diphosphate synthase"/>
    <property type="match status" value="1"/>
</dbReference>
<dbReference type="PANTHER" id="PTHR10291:SF43">
    <property type="entry name" value="DEHYDRODOLICHYL DIPHOSPHATE SYNTHASE COMPLEX SUBUNIT DHDDS"/>
    <property type="match status" value="1"/>
</dbReference>
<protein>
    <recommendedName>
        <fullName evidence="3">Alkyl transferase</fullName>
        <ecNumber evidence="3">2.5.1.-</ecNumber>
    </recommendedName>
</protein>
<sequence>MGRMGEDAGQESSWSFRLVEWLRRRVLAVMKPYAPSHVAIIMDGNRRWARQRCLAAYAGHPRGSRKLTEAAEWCAAAGVETLTVYAFSVDNFRRSPDEVEALMRLARDKFAEWLHERRQRGDGVMVGAAGGQRAVRVRVIGQLPLLPPTVRRLAEEINAADAQSEWATAKTPALRLNVCVAYDAVADVEQAVRRVRAGLHAGLLQPSDVDAELISALMGNADPAIGELSARARSAQVSLLIRTSAEPRLSSFLLWQTCAVPTSESDGSSDETCVALVRALWPDFGWWDFVLVLVWYAWRTLWRTRKSGEKRPPAREAQRVERFLCWCDANDAMARKTYVSGTEANGDGGCNERGGNTFVEGYSV</sequence>